<accession>A0A101M4H5</accession>
<comment type="caution">
    <text evidence="2">The sequence shown here is derived from an EMBL/GenBank/DDBJ whole genome shotgun (WGS) entry which is preliminary data.</text>
</comment>
<keyword evidence="2" id="KW-0496">Mitochondrion</keyword>
<evidence type="ECO:0000256" key="1">
    <source>
        <dbReference type="SAM" id="MobiDB-lite"/>
    </source>
</evidence>
<organism evidence="2">
    <name type="scientific">Picea glauca</name>
    <name type="common">White spruce</name>
    <name type="synonym">Pinus glauca</name>
    <dbReference type="NCBI Taxonomy" id="3330"/>
    <lineage>
        <taxon>Eukaryota</taxon>
        <taxon>Viridiplantae</taxon>
        <taxon>Streptophyta</taxon>
        <taxon>Embryophyta</taxon>
        <taxon>Tracheophyta</taxon>
        <taxon>Spermatophyta</taxon>
        <taxon>Pinopsida</taxon>
        <taxon>Pinidae</taxon>
        <taxon>Conifers I</taxon>
        <taxon>Pinales</taxon>
        <taxon>Pinaceae</taxon>
        <taxon>Picea</taxon>
    </lineage>
</organism>
<protein>
    <submittedName>
        <fullName evidence="2">Uncharacterized protein</fullName>
    </submittedName>
</protein>
<reference evidence="2" key="1">
    <citation type="journal article" date="2015" name="Genome Biol. Evol.">
        <title>Organellar Genomes of White Spruce (Picea glauca): Assembly and Annotation.</title>
        <authorList>
            <person name="Jackman S.D."/>
            <person name="Warren R.L."/>
            <person name="Gibb E.A."/>
            <person name="Vandervalk B.P."/>
            <person name="Mohamadi H."/>
            <person name="Chu J."/>
            <person name="Raymond A."/>
            <person name="Pleasance S."/>
            <person name="Coope R."/>
            <person name="Wildung M.R."/>
            <person name="Ritland C.E."/>
            <person name="Bousquet J."/>
            <person name="Jones S.J."/>
            <person name="Bohlmann J."/>
            <person name="Birol I."/>
        </authorList>
    </citation>
    <scope>NUCLEOTIDE SEQUENCE [LARGE SCALE GENOMIC DNA]</scope>
    <source>
        <tissue evidence="2">Flushing bud</tissue>
    </source>
</reference>
<evidence type="ECO:0000313" key="2">
    <source>
        <dbReference type="EMBL" id="KUM50804.1"/>
    </source>
</evidence>
<dbReference type="EMBL" id="LKAM01000001">
    <property type="protein sequence ID" value="KUM50804.1"/>
    <property type="molecule type" value="Genomic_DNA"/>
</dbReference>
<gene>
    <name evidence="2" type="ORF">ABT39_MTgene648</name>
</gene>
<geneLocation type="mitochondrion" evidence="2"/>
<sequence>MQNYPKYARKGMPATSRARASDLNTSSCGHGSYYSWKLIALLLEVGGPTNLSEG</sequence>
<feature type="region of interest" description="Disordered" evidence="1">
    <location>
        <begin position="1"/>
        <end position="26"/>
    </location>
</feature>
<name>A0A101M4H5_PICGL</name>
<dbReference type="AlphaFoldDB" id="A0A101M4H5"/>
<proteinExistence type="predicted"/>